<dbReference type="InterPro" id="IPR000152">
    <property type="entry name" value="EGF-type_Asp/Asn_hydroxyl_site"/>
</dbReference>
<dbReference type="FunFam" id="2.60.120.200:FF:000035">
    <property type="entry name" value="FAT atypical cadherin 3"/>
    <property type="match status" value="1"/>
</dbReference>
<dbReference type="PROSITE" id="PS01186">
    <property type="entry name" value="EGF_2"/>
    <property type="match status" value="2"/>
</dbReference>
<feature type="domain" description="EGF-like" evidence="19">
    <location>
        <begin position="3838"/>
        <end position="3876"/>
    </location>
</feature>
<dbReference type="SMART" id="SM00179">
    <property type="entry name" value="EGF_CA"/>
    <property type="match status" value="3"/>
</dbReference>
<dbReference type="InterPro" id="IPR013320">
    <property type="entry name" value="ConA-like_dom_sf"/>
</dbReference>
<dbReference type="SUPFAM" id="SSF57196">
    <property type="entry name" value="EGF/Laminin"/>
    <property type="match status" value="3"/>
</dbReference>
<dbReference type="FunFam" id="2.10.25.10:FF:000172">
    <property type="entry name" value="FAT atypical cadherin 3"/>
    <property type="match status" value="1"/>
</dbReference>
<evidence type="ECO:0000256" key="7">
    <source>
        <dbReference type="ARBA" id="ARBA00022837"/>
    </source>
</evidence>
<dbReference type="FunFam" id="2.60.40.60:FF:000041">
    <property type="entry name" value="FAT atypical cadherin 1"/>
    <property type="match status" value="1"/>
</dbReference>
<feature type="domain" description="Cadherin" evidence="20">
    <location>
        <begin position="2966"/>
        <end position="3070"/>
    </location>
</feature>
<dbReference type="FunFam" id="2.60.40.60:FF:000015">
    <property type="entry name" value="FAT atypical cadherin 1"/>
    <property type="match status" value="1"/>
</dbReference>
<dbReference type="STRING" id="80972.ENSAOCP00000022879"/>
<dbReference type="FunFam" id="2.60.40.60:FF:000053">
    <property type="entry name" value="FAT atypical cadherin 3"/>
    <property type="match status" value="1"/>
</dbReference>
<dbReference type="FunFam" id="2.60.40.60:FF:000039">
    <property type="entry name" value="FAT atypical cadherin 3"/>
    <property type="match status" value="1"/>
</dbReference>
<feature type="domain" description="Cadherin" evidence="20">
    <location>
        <begin position="2117"/>
        <end position="2218"/>
    </location>
</feature>
<feature type="domain" description="Cadherin" evidence="20">
    <location>
        <begin position="1916"/>
        <end position="2014"/>
    </location>
</feature>
<dbReference type="FunFam" id="2.60.40.60:FF:000065">
    <property type="entry name" value="FAT atypical cadherin 1"/>
    <property type="match status" value="1"/>
</dbReference>
<keyword evidence="9 16" id="KW-1133">Transmembrane helix</keyword>
<evidence type="ECO:0000259" key="18">
    <source>
        <dbReference type="PROSITE" id="PS50025"/>
    </source>
</evidence>
<evidence type="ECO:0000256" key="10">
    <source>
        <dbReference type="ARBA" id="ARBA00023136"/>
    </source>
</evidence>
<reference evidence="21" key="2">
    <citation type="submission" date="2025-08" db="UniProtKB">
        <authorList>
            <consortium name="Ensembl"/>
        </authorList>
    </citation>
    <scope>IDENTIFICATION</scope>
</reference>
<feature type="domain" description="Cadherin" evidence="20">
    <location>
        <begin position="478"/>
        <end position="583"/>
    </location>
</feature>
<feature type="domain" description="EGF-like" evidence="19">
    <location>
        <begin position="4112"/>
        <end position="4148"/>
    </location>
</feature>
<feature type="domain" description="Cadherin" evidence="20">
    <location>
        <begin position="1493"/>
        <end position="1598"/>
    </location>
</feature>
<feature type="domain" description="Cadherin" evidence="20">
    <location>
        <begin position="2427"/>
        <end position="2528"/>
    </location>
</feature>
<feature type="region of interest" description="Disordered" evidence="15">
    <location>
        <begin position="4506"/>
        <end position="4589"/>
    </location>
</feature>
<evidence type="ECO:0000256" key="17">
    <source>
        <dbReference type="SAM" id="SignalP"/>
    </source>
</evidence>
<dbReference type="PROSITE" id="PS00022">
    <property type="entry name" value="EGF_1"/>
    <property type="match status" value="3"/>
</dbReference>
<feature type="domain" description="Cadherin" evidence="20">
    <location>
        <begin position="602"/>
        <end position="685"/>
    </location>
</feature>
<keyword evidence="10 16" id="KW-0472">Membrane</keyword>
<dbReference type="GO" id="GO:0120035">
    <property type="term" value="P:regulation of plasma membrane bounded cell projection organization"/>
    <property type="evidence" value="ECO:0007669"/>
    <property type="project" value="UniProtKB-ARBA"/>
</dbReference>
<feature type="domain" description="Cadherin" evidence="20">
    <location>
        <begin position="2015"/>
        <end position="2116"/>
    </location>
</feature>
<dbReference type="PROSITE" id="PS00010">
    <property type="entry name" value="ASX_HYDROXYL"/>
    <property type="match status" value="1"/>
</dbReference>
<dbReference type="GO" id="GO:0005886">
    <property type="term" value="C:plasma membrane"/>
    <property type="evidence" value="ECO:0007669"/>
    <property type="project" value="InterPro"/>
</dbReference>
<dbReference type="PROSITE" id="PS01187">
    <property type="entry name" value="EGF_CA"/>
    <property type="match status" value="1"/>
</dbReference>
<keyword evidence="7 13" id="KW-0106">Calcium</keyword>
<feature type="domain" description="EGF-like" evidence="19">
    <location>
        <begin position="4150"/>
        <end position="4190"/>
    </location>
</feature>
<dbReference type="Pfam" id="PF02210">
    <property type="entry name" value="Laminin_G_2"/>
    <property type="match status" value="1"/>
</dbReference>
<dbReference type="FunFam" id="2.60.40.60:FF:000037">
    <property type="entry name" value="FAT atypical cadherin 1"/>
    <property type="match status" value="1"/>
</dbReference>
<dbReference type="FunFam" id="2.60.40.60:FF:000075">
    <property type="entry name" value="FAT atypical cadherin 1"/>
    <property type="match status" value="1"/>
</dbReference>
<dbReference type="CTD" id="569256"/>
<feature type="disulfide bond" evidence="14">
    <location>
        <begin position="4100"/>
        <end position="4109"/>
    </location>
</feature>
<keyword evidence="8" id="KW-0130">Cell adhesion</keyword>
<dbReference type="FunFam" id="2.60.40.60:FF:000033">
    <property type="entry name" value="FAT atypical cadherin 1"/>
    <property type="match status" value="1"/>
</dbReference>
<comment type="subcellular location">
    <subcellularLocation>
        <location evidence="1">Membrane</location>
        <topology evidence="1">Single-pass type I membrane protein</topology>
    </subcellularLocation>
</comment>
<evidence type="ECO:0000259" key="20">
    <source>
        <dbReference type="PROSITE" id="PS50268"/>
    </source>
</evidence>
<evidence type="ECO:0000256" key="9">
    <source>
        <dbReference type="ARBA" id="ARBA00022989"/>
    </source>
</evidence>
<reference evidence="21" key="3">
    <citation type="submission" date="2025-09" db="UniProtKB">
        <authorList>
            <consortium name="Ensembl"/>
        </authorList>
    </citation>
    <scope>IDENTIFICATION</scope>
</reference>
<dbReference type="FunFam" id="2.60.40.60:FF:000061">
    <property type="entry name" value="FAT atypical cadherin 3"/>
    <property type="match status" value="2"/>
</dbReference>
<dbReference type="Gene3D" id="2.60.40.60">
    <property type="entry name" value="Cadherins"/>
    <property type="match status" value="34"/>
</dbReference>
<dbReference type="Pfam" id="PF00008">
    <property type="entry name" value="EGF"/>
    <property type="match status" value="2"/>
</dbReference>
<proteinExistence type="predicted"/>
<keyword evidence="3 14" id="KW-0245">EGF-like domain</keyword>
<dbReference type="InterPro" id="IPR056286">
    <property type="entry name" value="Cadherin_CELSR1-3_9th"/>
</dbReference>
<sequence>MDVKMGQWACMQALLLGLVLLLPLLFLKPPPCYGQNTQGAPQDGFHFGFTQSVYHATVYENSAARTYANSKIKMGIHLAQRFWEIRYRITSGDDEGFFKAEEFVLGDFCFLRIRTKGGNAAILNREIQDNYVLTVKASVKGEALLETWTKVSIQVLDMNDLRPLFSPTTYSVTIAESTPLRTSIAQVTATDADIGSNGEFYYFFKEKMELFAVHPTSGVVSLSGKLNVDEQNRYDLEILAVDRGMKLYGNNGVSSTAKLFVHVECVNDHAPVMNVVTHTPSYLDKNTVYGMVTVEDQDEGLNGEIDSVFIVGGDPSEKFFVERSVEGTFAIKAFESVNWEIYPFGCNLTLQAKDRGTPPKFSAVKVVHIMVEKRQTTETKFEQEFYDISLNEISPPGTILEVVKIRPEPDDAEYILITSADSAFFQMNTITGVISTTRWFTQVFQDVFNLEVLELDSDLKVKVRITIEDANDNTPTFAQSSYEVFVNESVSVGTNVLTVSAVDQDKGENGYITYSISSLQPLPFRINQFSGVISTTKELDFESSPESFVFVVRASDWGSPYRRENEVNVTIHLENVNDNQPLFEKVACQGVISGEFPVDEVITTMSAIDIDELELVKYKIISGNEQGYFDLNPDSGILALQHSLATANPKNNVFSLKITATDGENFSDPMFVNISVVHGKFPPKRLTCEETKVAQKLAEKLLKKSKASTKPKIEEGFIDLFSVNRQTPQFDKTFPTDIVVLEDLKVGSTVFKVNAYDGDTGFNGQILYSISDGNTDSCFTIDMHTGLISVFLPMDREKRDHYLLNLTIYDLGLPQKTAWRLLTVYIEDANDNAPQFLQEGGYRIVIPENTAIGTDIIQVEATDKDLGPNGKIVYSLLTSTTQFGINSTNGIVYVAGQLDREFVSTFCLKIEARDKGEKGTQKFSVTTLKIILEDVNDCAPLFIPSVYRARALEDLPVGTVVAWLETQDPDMGFGGQVRYSLANDYNGWFEVDRASGAIRLTKELDYETQQFYNLTVKAKDKGRPVSLLSVTFVEVEVVDVNENLYAPYFSHFALTGVVKENARIGTTVLQVTANDDDAGRDGEIQYSIHDGSGLGRFAIDEETGLIYTTDMLDRETKDSYWLTVYASDHGVVPQFTTIEVFIQVEDVNDNAPLTSEPLYRPSVPENSPRDVSVIQIRAQDPDATPTGTADRLNYRIISGNPQNFFTINNHTGLITTTSRRLDREQQTEHVLEVLVSDGGPNPRQSIVWVMIQVLDENDNKPTFPEKVYQVKIPERERRKKGEPIYRVFAYDRDDGPNSDLSYGIVDGNEDGKFFIDPKTAVVSSRKAFTAGSYDILTIKATDNGRPQKSSTARLHIEWIRRPPPSTFPLIFEEPFYNFTVMENDKVAEIVGVVSLQQSSALLWFDITGPRSFRETFYILQSACGRNCSSEGGNSDSVFDVEKAVGTIIIAKPLDAEQRSFYNLTVQATDGTNTANTQVHITVMDNNDNDPIFSQPTYDVTISEDTPPDTEVVQVLASDRDEHHQLTYSLQSSIDPNSMRLFRIHPTLGVIYTAQRLDHEACAQHIFTVIVKDQEFPYRKNLARVLIEVEDINDHVPIFTSALYEGSVYESAAVGSAVVQVTALDKDKGENAELHYSIEAGNTGNAFHMEPVLGIITVARDLDLSSIGHYVLTVRVTDSGTPPLSTTTVVRISVTLSDNAGPKFPQPEYQTEITENLMVGTSVTTVSAVSQSTLTFDIKQGNTDRVFQINQYSGVITTLKTLDYETTASYTLIVQATNMAGMASNATLVIQIVDENDNPPVFQQLHYHGSISEVAPVNSVVLNSDDSPLVIKASDADRNQNALLVYQIVEDTAKMFFTVDSGTGSIRTIANLDHETFATFHFHVHVRDSGRPQLTADSPTEVTIQVIDTNDSPPRFTQNAYETVLLLPTYVGVEALQVSATDPDKDVPTELTYSLTDGVLEHFAIKPSSGIILVRNNNFFKERFRFSVKVSDGKFSSTALVTIIVREALDSGLSFTHNIYSSSIEENVSNITKVAVVSAVGNRLNEPLKYALLNAGTRFRIRSTSGVIQTTGIPFDREEQELYELVVEARREHDRLHVARVMVRVQVEDINDNAPVFVGLPYYAAVQVEAEPGSPIFRVMAVDGDKGINGEVSYYLKDDHGHFEINRQTGILSLKRSFESDLSNVEYQISIYAKDSGYPPLSSTIEFPITVVNKAMPVYDKSFYSVSVNEDVTVHTPILGINATSPEGQNIIYTIVNGDPFLQFDIGFDTGVISVIHSLDYETASSYHLTISATDCLTGAHAEVDVDVFVQDVNDNPPIFQKMSYRVVLSETAMIGTPALQVIATDKDSDKNNAVRYQIFSDVRNSTDYFHIDSSSGLILTARMLDHELVQKYDFIVRATDNGFPPLSSEVSVTVMLNDMNDNPPVFNQLLYEAYVNELAPRGHFITCIQASDADSSDFDKLEYSILSGNEKMNFLLEKKTGIITLSNHRKQRMESAYSLNVSVSDGVFTSTAQVHVKVLGANLHNPVFGQNMYEAELRENAAVGTKVIQVKATDADPGVFGHITYSFVNDMGKDQFSIDASGHICTVEKFDREDPASKDIVLTVAARDSGGRVSYCTVHVTLLDDNDNAPHFRATEYRASVKSDVAKGFLVTQIQAHDPDDGSNAKVTYSLYSEAHVPVVDILEIDPDNGWMVTKGSFSHLRNSVLSFFVKAVDGGNPVRHSLVSVYIHVLSPDAFIPSFSQHHYLFSVPENTPVGSAVGRVYLNSPLGYTSVSVTFALVNGENGENNQDGVFVVEKDTGVIKLDKSLDHEAIKEYHFKVTATAEQAKLDSVSSVDTEIKVLDLNDNKPAFQTNSYDTTIMEGISAGTRIIQVQALDPDSGANGQVIYKLGTLIHSEGDSDMLLDTFSIDSNTGWISTRKDLDHETNPSYTFTVVASDLGETLPLSSTSTVTVAVSDINDNPPRFMENYYFGSILESDPPGEVVALLMTRDDDSSAVNRQVSYHITGGNYRGVFALGLVQGEWKMYVKGQLDREERNLYIINITASDGLFVSQAMVEVTVMDTNDNSPICDQAVYTAYIPEDLPVNSVLLRVAATDADMGISAWIQYSLHGPGSQDFSMDPDTGEIKSSVILDREVTHNYRLVAQATDGGGLWCRAEVQLTVTDVNDNPPIFTLSQYTTSVYEDTLTKALLTRIQAVDPDEAGLGRMVVYSLADSAGGFFSIDKSSGIVALERILDREVQSAYQITVCASDQGSPVPFYSLVNVTITVLDINDNPPVFERRDQLATVPEDMGVGTEVLRVYAASKDIGTNAEITYSIRSGNEHGKFHIHPLTGAILVALPLDYETCRDYFLTVEARDGGNPPLSAITTVNINLTDVNDNIPMFSCDLYSAVVSEDATIGESVVQLQAEDVDSQQNGAILYSIVSGDRDNQFFIDPLSGVIKVNKQLDRETVPSYTLAIRALDGGIPPMSSTVMANIDISDINDNPPTFSPANLTTVIQENKPIGTSILQLSVIDQDSSHNGPPFDFRILSGNEGREFMLEKDGTLVANQVFRRDLATEYVIQIQVIDSGKPRMSSSSMLTVRVIEESLHRPVALPLEVHIVTMEDEFPGGVIGQLHATDADPYDALTFGHAPPAQRSLFKISPRDGKIIALGGLDAGRYSLNASVSDGRFAVPVPVNVHVEQATPEMLREAVTVRFESVAPQDFVAVHLKSVLKVLQQAAASQQQDALHLLSLQPVGGTQQLDMLVTVETAGGGYYKAAYLTQKLSASRRQLEEVLRVSAILDKNCSGLECRGAQCEQSIILDSHNLATYSTPRVSFVSPRFHRTSHCTCNDASCAVLSEQCEDQPCPADMQCVSVEATRERYACQCPPGKLGECAGHSSLSFSGNSYIKYRLSDRMQKEMKLSLRIRTLQSRGIIMYTHTEPCTILKLEEGKLWFQMSCGLGASGGGSGSSHDILGISGSRINDGSWHTVALELNHNFISLALDDSYVEQRHGSSFVQPLTPDRTIYFGALVQPPNSRSLMGSQKDHRVLEGFQGCLDSIMLNNNELPLQNKRSQYAEVVGLTELKLGCVLYPDACLQQPCRNGATCTSLPSGGFSCNCNPQYTGGNCEMEITACVPNPCQNGGVCKPIGNAFLCSCRRGFRGLTCEEDVNECDRSNPEGECENGGTCVNTHGSFYCNCTAGFVGQRCSLRSVVVPDMQAGHAVVGKEELIGIAVVLFVIITLIILFIAFRKKVFQKNYSRNNLSLVQDPATAALLNKANGVQFKTLHCTSGDPLNLYSEPGMGTAMVGGGGMMGPPQVPVRPMAYTPCFQGDPRSTVEKMTDGRSVELTEMSTFHPESPRILSGTTRRGVVVCSVAPNLPPVSPCRSDCDSICKSPWDSDEGKMVDLAEEVTCFSGSNKGTNSEVQSLSSFQSDSCDDNASIVTVIRLVNDAVDTIENEVSVMDQGQTYNSAYHWDTSDWMPSTRLSDIEEVPGFEVGPGNEVARSSPHLVGSTRELESDYYLGGYDIDSDYPPPHEEEFLSQDQLPPPLPTGEDYPEPYTPPPANPPASKESTLSSGSTGHQHTRQHFHPSQYLPPHQIPFGEAPQGDFSNTMCVVSPGNEDSDDSVLLNMGLSVAASSASDMSAPCGLDDSEHGSDFDSMDELRLGVTIITDSQQQTEV</sequence>
<keyword evidence="6" id="KW-0677">Repeat</keyword>
<dbReference type="SMART" id="SM00112">
    <property type="entry name" value="CA"/>
    <property type="match status" value="32"/>
</dbReference>
<dbReference type="Pfam" id="PF00028">
    <property type="entry name" value="Cadherin"/>
    <property type="match status" value="27"/>
</dbReference>
<dbReference type="InterPro" id="IPR002126">
    <property type="entry name" value="Cadherin-like_dom"/>
</dbReference>
<dbReference type="InterPro" id="IPR001881">
    <property type="entry name" value="EGF-like_Ca-bd_dom"/>
</dbReference>
<evidence type="ECO:0000313" key="22">
    <source>
        <dbReference type="Proteomes" id="UP001501940"/>
    </source>
</evidence>
<dbReference type="FunFam" id="2.60.40.60:FF:000058">
    <property type="entry name" value="FAT atypical cadherin 3"/>
    <property type="match status" value="1"/>
</dbReference>
<keyword evidence="4 16" id="KW-0812">Transmembrane</keyword>
<dbReference type="SMART" id="SM00181">
    <property type="entry name" value="EGF"/>
    <property type="match status" value="4"/>
</dbReference>
<keyword evidence="2" id="KW-0217">Developmental protein</keyword>
<feature type="domain" description="Cadherin" evidence="20">
    <location>
        <begin position="838"/>
        <end position="942"/>
    </location>
</feature>
<feature type="domain" description="Cadherin" evidence="20">
    <location>
        <begin position="2529"/>
        <end position="2632"/>
    </location>
</feature>
<dbReference type="FunFam" id="2.60.40.60:FF:000024">
    <property type="entry name" value="FAT atypical cadherin 3"/>
    <property type="match status" value="1"/>
</dbReference>
<evidence type="ECO:0000256" key="13">
    <source>
        <dbReference type="PROSITE-ProRule" id="PRU00043"/>
    </source>
</evidence>
<dbReference type="PRINTS" id="PR00205">
    <property type="entry name" value="CADHERIN"/>
</dbReference>
<feature type="chain" id="PRO_5043859501" description="FAT atypical cadherin 3a" evidence="17">
    <location>
        <begin position="35"/>
        <end position="4663"/>
    </location>
</feature>
<dbReference type="PROSITE" id="PS50268">
    <property type="entry name" value="CADHERIN_2"/>
    <property type="match status" value="32"/>
</dbReference>
<dbReference type="FunFam" id="2.60.40.60:FF:000066">
    <property type="entry name" value="FAT atypical cadherin 1"/>
    <property type="match status" value="1"/>
</dbReference>
<dbReference type="FunFam" id="2.60.40.60:FF:000090">
    <property type="entry name" value="FAT atypical cadherin 3"/>
    <property type="match status" value="1"/>
</dbReference>
<dbReference type="PROSITE" id="PS50026">
    <property type="entry name" value="EGF_3"/>
    <property type="match status" value="4"/>
</dbReference>
<feature type="domain" description="Cadherin" evidence="20">
    <location>
        <begin position="2852"/>
        <end position="2965"/>
    </location>
</feature>
<evidence type="ECO:0008006" key="23">
    <source>
        <dbReference type="Google" id="ProtNLM"/>
    </source>
</evidence>
<feature type="domain" description="Cadherin" evidence="20">
    <location>
        <begin position="1264"/>
        <end position="1370"/>
    </location>
</feature>
<feature type="domain" description="Cadherin" evidence="20">
    <location>
        <begin position="382"/>
        <end position="477"/>
    </location>
</feature>
<feature type="domain" description="Cadherin" evidence="20">
    <location>
        <begin position="2633"/>
        <end position="2740"/>
    </location>
</feature>
<dbReference type="FunFam" id="2.60.40.60:FF:000059">
    <property type="entry name" value="FAT atypical cadherin 3"/>
    <property type="match status" value="1"/>
</dbReference>
<dbReference type="FunFam" id="2.60.40.60:FF:000032">
    <property type="entry name" value="FAT atypical cadherin 1"/>
    <property type="match status" value="1"/>
</dbReference>
<dbReference type="GO" id="GO:0016358">
    <property type="term" value="P:dendrite development"/>
    <property type="evidence" value="ECO:0007669"/>
    <property type="project" value="UniProtKB-ARBA"/>
</dbReference>
<feature type="domain" description="Cadherin" evidence="20">
    <location>
        <begin position="2320"/>
        <end position="2426"/>
    </location>
</feature>
<evidence type="ECO:0000256" key="12">
    <source>
        <dbReference type="ARBA" id="ARBA00023180"/>
    </source>
</evidence>
<feature type="domain" description="Cadherin" evidence="20">
    <location>
        <begin position="166"/>
        <end position="273"/>
    </location>
</feature>
<dbReference type="FunFam" id="2.60.40.60:FF:000071">
    <property type="entry name" value="FAT atypical cadherin 1"/>
    <property type="match status" value="1"/>
</dbReference>
<dbReference type="FunFam" id="2.60.40.60:FF:000080">
    <property type="entry name" value="FAT atypical cadherin 1"/>
    <property type="match status" value="1"/>
</dbReference>
<dbReference type="GeneID" id="111567794"/>
<feature type="domain" description="Cadherin" evidence="20">
    <location>
        <begin position="50"/>
        <end position="165"/>
    </location>
</feature>
<feature type="domain" description="Cadherin" evidence="20">
    <location>
        <begin position="1599"/>
        <end position="1703"/>
    </location>
</feature>
<dbReference type="GO" id="GO:0001764">
    <property type="term" value="P:neuron migration"/>
    <property type="evidence" value="ECO:0007669"/>
    <property type="project" value="UniProtKB-ARBA"/>
</dbReference>
<keyword evidence="5 17" id="KW-0732">Signal</keyword>
<dbReference type="SMART" id="SM00282">
    <property type="entry name" value="LamG"/>
    <property type="match status" value="1"/>
</dbReference>
<feature type="domain" description="Cadherin" evidence="20">
    <location>
        <begin position="1372"/>
        <end position="1492"/>
    </location>
</feature>
<evidence type="ECO:0000256" key="1">
    <source>
        <dbReference type="ARBA" id="ARBA00004479"/>
    </source>
</evidence>
<dbReference type="FunFam" id="2.60.40.60:FF:000067">
    <property type="entry name" value="FAT atypical cadherin 1"/>
    <property type="match status" value="1"/>
</dbReference>
<feature type="domain" description="Cadherin" evidence="20">
    <location>
        <begin position="3071"/>
        <end position="3172"/>
    </location>
</feature>
<dbReference type="FunFam" id="2.60.40.60:FF:000084">
    <property type="entry name" value="FAT atypical cadherin 3"/>
    <property type="match status" value="1"/>
</dbReference>
<dbReference type="InterPro" id="IPR015919">
    <property type="entry name" value="Cadherin-like_sf"/>
</dbReference>
<dbReference type="InterPro" id="IPR001791">
    <property type="entry name" value="Laminin_G"/>
</dbReference>
<dbReference type="FunFam" id="2.60.40.60:FF:000165">
    <property type="entry name" value="FAT atypical cadherin 3"/>
    <property type="match status" value="1"/>
</dbReference>
<dbReference type="CDD" id="cd11304">
    <property type="entry name" value="Cadherin_repeat"/>
    <property type="match status" value="34"/>
</dbReference>
<dbReference type="FunFam" id="2.60.40.60:FF:000013">
    <property type="entry name" value="Cadherin EGF LAG seven-pass G-type receptor"/>
    <property type="match status" value="3"/>
</dbReference>
<feature type="domain" description="Laminin G" evidence="18">
    <location>
        <begin position="3878"/>
        <end position="4070"/>
    </location>
</feature>
<feature type="region of interest" description="Disordered" evidence="15">
    <location>
        <begin position="4475"/>
        <end position="4494"/>
    </location>
</feature>
<feature type="compositionally biased region" description="Polar residues" evidence="15">
    <location>
        <begin position="4553"/>
        <end position="4564"/>
    </location>
</feature>
<evidence type="ECO:0000256" key="15">
    <source>
        <dbReference type="SAM" id="MobiDB-lite"/>
    </source>
</evidence>
<dbReference type="Pfam" id="PF23592">
    <property type="entry name" value="Cadherin_CELSR2_9th"/>
    <property type="match status" value="1"/>
</dbReference>
<feature type="domain" description="Cadherin" evidence="20">
    <location>
        <begin position="1155"/>
        <end position="1263"/>
    </location>
</feature>
<dbReference type="GO" id="GO:0005509">
    <property type="term" value="F:calcium ion binding"/>
    <property type="evidence" value="ECO:0007669"/>
    <property type="project" value="UniProtKB-UniRule"/>
</dbReference>
<protein>
    <recommendedName>
        <fullName evidence="23">FAT atypical cadherin 3a</fullName>
    </recommendedName>
</protein>
<feature type="domain" description="Cadherin" evidence="20">
    <location>
        <begin position="1802"/>
        <end position="1915"/>
    </location>
</feature>
<feature type="domain" description="EGF-like" evidence="19">
    <location>
        <begin position="4073"/>
        <end position="4110"/>
    </location>
</feature>
<feature type="domain" description="Cadherin" evidence="20">
    <location>
        <begin position="1704"/>
        <end position="1801"/>
    </location>
</feature>
<dbReference type="FunFam" id="2.60.40.60:FF:000035">
    <property type="entry name" value="Protocadherin Fat 3"/>
    <property type="match status" value="1"/>
</dbReference>
<evidence type="ECO:0000256" key="5">
    <source>
        <dbReference type="ARBA" id="ARBA00022729"/>
    </source>
</evidence>
<feature type="domain" description="Cadherin" evidence="20">
    <location>
        <begin position="3489"/>
        <end position="3593"/>
    </location>
</feature>
<feature type="domain" description="Cadherin" evidence="20">
    <location>
        <begin position="3384"/>
        <end position="3488"/>
    </location>
</feature>
<evidence type="ECO:0000256" key="8">
    <source>
        <dbReference type="ARBA" id="ARBA00022889"/>
    </source>
</evidence>
<evidence type="ECO:0000259" key="19">
    <source>
        <dbReference type="PROSITE" id="PS50026"/>
    </source>
</evidence>
<accession>A0A3Q1CBW3</accession>
<feature type="domain" description="Cadherin" evidence="20">
    <location>
        <begin position="2219"/>
        <end position="2319"/>
    </location>
</feature>
<dbReference type="InterPro" id="IPR000742">
    <property type="entry name" value="EGF"/>
</dbReference>
<dbReference type="CDD" id="cd00054">
    <property type="entry name" value="EGF_CA"/>
    <property type="match status" value="3"/>
</dbReference>
<feature type="domain" description="Cadherin" evidence="20">
    <location>
        <begin position="3279"/>
        <end position="3383"/>
    </location>
</feature>
<dbReference type="Gene3D" id="2.10.25.10">
    <property type="entry name" value="Laminin"/>
    <property type="match status" value="3"/>
</dbReference>
<feature type="domain" description="Cadherin" evidence="20">
    <location>
        <begin position="732"/>
        <end position="836"/>
    </location>
</feature>
<evidence type="ECO:0000256" key="11">
    <source>
        <dbReference type="ARBA" id="ARBA00023157"/>
    </source>
</evidence>
<feature type="domain" description="Cadherin" evidence="20">
    <location>
        <begin position="943"/>
        <end position="1049"/>
    </location>
</feature>
<keyword evidence="11 14" id="KW-1015">Disulfide bond</keyword>
<name>A0A3Q1CBW3_AMPOC</name>
<evidence type="ECO:0000256" key="6">
    <source>
        <dbReference type="ARBA" id="ARBA00022737"/>
    </source>
</evidence>
<feature type="region of interest" description="Disordered" evidence="15">
    <location>
        <begin position="4622"/>
        <end position="4642"/>
    </location>
</feature>
<feature type="domain" description="Cadherin" evidence="20">
    <location>
        <begin position="3173"/>
        <end position="3278"/>
    </location>
</feature>
<evidence type="ECO:0000313" key="21">
    <source>
        <dbReference type="Ensembl" id="ENSAOCP00000022879.2"/>
    </source>
</evidence>
<evidence type="ECO:0000256" key="4">
    <source>
        <dbReference type="ARBA" id="ARBA00022692"/>
    </source>
</evidence>
<evidence type="ECO:0000256" key="2">
    <source>
        <dbReference type="ARBA" id="ARBA00022473"/>
    </source>
</evidence>
<keyword evidence="22" id="KW-1185">Reference proteome</keyword>
<dbReference type="InterPro" id="IPR020894">
    <property type="entry name" value="Cadherin_CS"/>
</dbReference>
<feature type="transmembrane region" description="Helical" evidence="16">
    <location>
        <begin position="4211"/>
        <end position="4231"/>
    </location>
</feature>
<dbReference type="InterPro" id="IPR018097">
    <property type="entry name" value="EGF_Ca-bd_CS"/>
</dbReference>
<dbReference type="RefSeq" id="XP_035803632.2">
    <property type="nucleotide sequence ID" value="XM_035947739.2"/>
</dbReference>
<dbReference type="FunFam" id="2.60.40.60:FF:000052">
    <property type="entry name" value="FAT atypical cadherin 1"/>
    <property type="match status" value="1"/>
</dbReference>
<feature type="disulfide bond" evidence="14">
    <location>
        <begin position="4138"/>
        <end position="4147"/>
    </location>
</feature>
<feature type="signal peptide" evidence="17">
    <location>
        <begin position="1"/>
        <end position="34"/>
    </location>
</feature>
<dbReference type="GO" id="GO:0048667">
    <property type="term" value="P:cell morphogenesis involved in neuron differentiation"/>
    <property type="evidence" value="ECO:0007669"/>
    <property type="project" value="UniProtKB-ARBA"/>
</dbReference>
<dbReference type="GO" id="GO:0043005">
    <property type="term" value="C:neuron projection"/>
    <property type="evidence" value="ECO:0007669"/>
    <property type="project" value="UniProtKB-ARBA"/>
</dbReference>
<dbReference type="KEGG" id="aoce:111567794"/>
<evidence type="ECO:0000256" key="3">
    <source>
        <dbReference type="ARBA" id="ARBA00022536"/>
    </source>
</evidence>
<dbReference type="FunFam" id="2.60.40.60:FF:000064">
    <property type="entry name" value="FAT atypical cadherin 1"/>
    <property type="match status" value="1"/>
</dbReference>
<comment type="caution">
    <text evidence="14">Lacks conserved residue(s) required for the propagation of feature annotation.</text>
</comment>
<dbReference type="GO" id="GO:0009887">
    <property type="term" value="P:animal organ morphogenesis"/>
    <property type="evidence" value="ECO:0007669"/>
    <property type="project" value="UniProtKB-ARBA"/>
</dbReference>
<feature type="disulfide bond" evidence="14">
    <location>
        <begin position="4180"/>
        <end position="4189"/>
    </location>
</feature>
<dbReference type="FunFam" id="2.60.40.60:FF:000051">
    <property type="entry name" value="FAT atypical cadherin 1"/>
    <property type="match status" value="1"/>
</dbReference>
<evidence type="ECO:0000256" key="16">
    <source>
        <dbReference type="SAM" id="Phobius"/>
    </source>
</evidence>
<evidence type="ECO:0000256" key="14">
    <source>
        <dbReference type="PROSITE-ProRule" id="PRU00076"/>
    </source>
</evidence>
<dbReference type="SUPFAM" id="SSF49313">
    <property type="entry name" value="Cadherin-like"/>
    <property type="match status" value="34"/>
</dbReference>
<dbReference type="FunFam" id="2.60.40.60:FF:000026">
    <property type="entry name" value="FAT atypical cadherin 1"/>
    <property type="match status" value="2"/>
</dbReference>
<dbReference type="CDD" id="cd00110">
    <property type="entry name" value="LamG"/>
    <property type="match status" value="1"/>
</dbReference>
<dbReference type="GO" id="GO:0048646">
    <property type="term" value="P:anatomical structure formation involved in morphogenesis"/>
    <property type="evidence" value="ECO:0007669"/>
    <property type="project" value="UniProtKB-ARBA"/>
</dbReference>
<keyword evidence="12" id="KW-0325">Glycoprotein</keyword>
<dbReference type="Gene3D" id="2.60.120.200">
    <property type="match status" value="1"/>
</dbReference>
<dbReference type="Ensembl" id="ENSAOCT00000006856.2">
    <property type="protein sequence ID" value="ENSAOCP00000022879.2"/>
    <property type="gene ID" value="ENSAOCG00000008678.2"/>
</dbReference>
<dbReference type="SUPFAM" id="SSF49899">
    <property type="entry name" value="Concanavalin A-like lectins/glucanases"/>
    <property type="match status" value="1"/>
</dbReference>
<dbReference type="GO" id="GO:0007156">
    <property type="term" value="P:homophilic cell adhesion via plasma membrane adhesion molecules"/>
    <property type="evidence" value="ECO:0007669"/>
    <property type="project" value="InterPro"/>
</dbReference>
<feature type="domain" description="Cadherin" evidence="20">
    <location>
        <begin position="1050"/>
        <end position="1154"/>
    </location>
</feature>
<dbReference type="PANTHER" id="PTHR24026">
    <property type="entry name" value="FAT ATYPICAL CADHERIN-RELATED"/>
    <property type="match status" value="1"/>
</dbReference>
<dbReference type="Proteomes" id="UP001501940">
    <property type="component" value="Chromosome 7"/>
</dbReference>
<dbReference type="FunFam" id="2.60.40.60:FF:000021">
    <property type="entry name" value="FAT atypical cadherin 1"/>
    <property type="match status" value="2"/>
</dbReference>
<reference evidence="21 22" key="1">
    <citation type="submission" date="2022-01" db="EMBL/GenBank/DDBJ databases">
        <title>A chromosome-scale genome assembly of the false clownfish, Amphiprion ocellaris.</title>
        <authorList>
            <person name="Ryu T."/>
        </authorList>
    </citation>
    <scope>NUCLEOTIDE SEQUENCE [LARGE SCALE GENOMIC DNA]</scope>
</reference>
<dbReference type="PANTHER" id="PTHR24026:SF49">
    <property type="entry name" value="PROTOCADHERIN FAT 3"/>
    <property type="match status" value="1"/>
</dbReference>
<dbReference type="PROSITE" id="PS00232">
    <property type="entry name" value="CADHERIN_1"/>
    <property type="match status" value="15"/>
</dbReference>
<dbReference type="PROSITE" id="PS50025">
    <property type="entry name" value="LAM_G_DOMAIN"/>
    <property type="match status" value="1"/>
</dbReference>
<feature type="domain" description="Cadherin" evidence="20">
    <location>
        <begin position="2741"/>
        <end position="2851"/>
    </location>
</feature>
<organism evidence="21 22">
    <name type="scientific">Amphiprion ocellaris</name>
    <name type="common">Clown anemonefish</name>
    <dbReference type="NCBI Taxonomy" id="80972"/>
    <lineage>
        <taxon>Eukaryota</taxon>
        <taxon>Metazoa</taxon>
        <taxon>Chordata</taxon>
        <taxon>Craniata</taxon>
        <taxon>Vertebrata</taxon>
        <taxon>Euteleostomi</taxon>
        <taxon>Actinopterygii</taxon>
        <taxon>Neopterygii</taxon>
        <taxon>Teleostei</taxon>
        <taxon>Neoteleostei</taxon>
        <taxon>Acanthomorphata</taxon>
        <taxon>Ovalentaria</taxon>
        <taxon>Pomacentridae</taxon>
        <taxon>Amphiprion</taxon>
    </lineage>
</organism>
<dbReference type="GeneTree" id="ENSGT00940000154981"/>